<dbReference type="STRING" id="1296100.A0A1B9GB10"/>
<feature type="domain" description="DUF6534" evidence="3">
    <location>
        <begin position="83"/>
        <end position="163"/>
    </location>
</feature>
<dbReference type="GeneID" id="30207451"/>
<evidence type="ECO:0000313" key="6">
    <source>
        <dbReference type="Proteomes" id="UP000092730"/>
    </source>
</evidence>
<dbReference type="InterPro" id="IPR045339">
    <property type="entry name" value="DUF6534"/>
</dbReference>
<keyword evidence="2" id="KW-1133">Transmembrane helix</keyword>
<evidence type="ECO:0000313" key="4">
    <source>
        <dbReference type="EMBL" id="OCF28200.1"/>
    </source>
</evidence>
<dbReference type="AlphaFoldDB" id="A0A1B9GB10"/>
<reference evidence="4" key="3">
    <citation type="submission" date="2014-01" db="EMBL/GenBank/DDBJ databases">
        <title>Evolution of pathogenesis and genome organization in the Tremellales.</title>
        <authorList>
            <person name="Cuomo C."/>
            <person name="Litvintseva A."/>
            <person name="Heitman J."/>
            <person name="Chen Y."/>
            <person name="Sun S."/>
            <person name="Springer D."/>
            <person name="Dromer F."/>
            <person name="Young S."/>
            <person name="Zeng Q."/>
            <person name="Chapman S."/>
            <person name="Gujja S."/>
            <person name="Saif S."/>
            <person name="Birren B."/>
        </authorList>
    </citation>
    <scope>NUCLEOTIDE SEQUENCE</scope>
    <source>
        <strain evidence="4">CBS 10118</strain>
    </source>
</reference>
<dbReference type="Pfam" id="PF20152">
    <property type="entry name" value="DUF6534"/>
    <property type="match status" value="1"/>
</dbReference>
<keyword evidence="2" id="KW-0812">Transmembrane</keyword>
<dbReference type="VEuPathDB" id="FungiDB:I302_03052"/>
<keyword evidence="6" id="KW-1185">Reference proteome</keyword>
<feature type="transmembrane region" description="Helical" evidence="2">
    <location>
        <begin position="68"/>
        <end position="92"/>
    </location>
</feature>
<organism evidence="4">
    <name type="scientific">Kwoniella bestiolae CBS 10118</name>
    <dbReference type="NCBI Taxonomy" id="1296100"/>
    <lineage>
        <taxon>Eukaryota</taxon>
        <taxon>Fungi</taxon>
        <taxon>Dikarya</taxon>
        <taxon>Basidiomycota</taxon>
        <taxon>Agaricomycotina</taxon>
        <taxon>Tremellomycetes</taxon>
        <taxon>Tremellales</taxon>
        <taxon>Cryptococcaceae</taxon>
        <taxon>Kwoniella</taxon>
    </lineage>
</organism>
<feature type="transmembrane region" description="Helical" evidence="2">
    <location>
        <begin position="142"/>
        <end position="163"/>
    </location>
</feature>
<proteinExistence type="predicted"/>
<protein>
    <recommendedName>
        <fullName evidence="3">DUF6534 domain-containing protein</fullName>
    </recommendedName>
</protein>
<dbReference type="EMBL" id="CP144542">
    <property type="protein sequence ID" value="WVW82338.1"/>
    <property type="molecule type" value="Genomic_DNA"/>
</dbReference>
<name>A0A1B9GB10_9TREE</name>
<evidence type="ECO:0000259" key="3">
    <source>
        <dbReference type="Pfam" id="PF20152"/>
    </source>
</evidence>
<feature type="region of interest" description="Disordered" evidence="1">
    <location>
        <begin position="280"/>
        <end position="299"/>
    </location>
</feature>
<keyword evidence="2" id="KW-0472">Membrane</keyword>
<dbReference type="KEGG" id="kbi:30207451"/>
<gene>
    <name evidence="4" type="ORF">I302_03052</name>
    <name evidence="5" type="ORF">I302_104345</name>
</gene>
<sequence length="320" mass="35935">MKLFRALSYHQRSASRTEVLYWSGSIILITLAVACFGAGLADPIYLGISLADMSARENFIYGTDDSFRVYTIIIETQFTSILILDVILSVLFSLKLQRSRTGFASSNRVIDVLLFILLRNGFLATALQLTTVVLSRNPDKNMWTMIPGGIISKVYVLTVLAILTKPRDGQNRSSVHSKRTGRPTNGPGNLSARGLCQSCRSRSRAEPSMRVENETGSFGFLEFLQSSGSDDLDHLQKKERYSPSQLEEGQSHGYLDIEVDPEFEHNRGTKEIIIEVERQEESFVSPPDRSPQALRNPRQYVLGIRSSEDRNESQEHVELV</sequence>
<accession>A0A1B9GB10</accession>
<reference evidence="5" key="2">
    <citation type="submission" date="2013-07" db="EMBL/GenBank/DDBJ databases">
        <authorList>
            <consortium name="The Broad Institute Genome Sequencing Platform"/>
            <person name="Cuomo C."/>
            <person name="Litvintseva A."/>
            <person name="Chen Y."/>
            <person name="Heitman J."/>
            <person name="Sun S."/>
            <person name="Springer D."/>
            <person name="Dromer F."/>
            <person name="Young S.K."/>
            <person name="Zeng Q."/>
            <person name="Gargeya S."/>
            <person name="Fitzgerald M."/>
            <person name="Abouelleil A."/>
            <person name="Alvarado L."/>
            <person name="Berlin A.M."/>
            <person name="Chapman S.B."/>
            <person name="Dewar J."/>
            <person name="Goldberg J."/>
            <person name="Griggs A."/>
            <person name="Gujja S."/>
            <person name="Hansen M."/>
            <person name="Howarth C."/>
            <person name="Imamovic A."/>
            <person name="Larimer J."/>
            <person name="McCowan C."/>
            <person name="Murphy C."/>
            <person name="Pearson M."/>
            <person name="Priest M."/>
            <person name="Roberts A."/>
            <person name="Saif S."/>
            <person name="Shea T."/>
            <person name="Sykes S."/>
            <person name="Wortman J."/>
            <person name="Nusbaum C."/>
            <person name="Birren B."/>
        </authorList>
    </citation>
    <scope>NUCLEOTIDE SEQUENCE</scope>
    <source>
        <strain evidence="5">CBS 10118</strain>
    </source>
</reference>
<dbReference type="EMBL" id="KI894019">
    <property type="protein sequence ID" value="OCF28200.1"/>
    <property type="molecule type" value="Genomic_DNA"/>
</dbReference>
<dbReference type="Proteomes" id="UP000092730">
    <property type="component" value="Chromosome 2"/>
</dbReference>
<evidence type="ECO:0000256" key="2">
    <source>
        <dbReference type="SAM" id="Phobius"/>
    </source>
</evidence>
<evidence type="ECO:0000256" key="1">
    <source>
        <dbReference type="SAM" id="MobiDB-lite"/>
    </source>
</evidence>
<feature type="transmembrane region" description="Helical" evidence="2">
    <location>
        <begin position="20"/>
        <end position="48"/>
    </location>
</feature>
<dbReference type="PROSITE" id="PS51257">
    <property type="entry name" value="PROKAR_LIPOPROTEIN"/>
    <property type="match status" value="1"/>
</dbReference>
<feature type="transmembrane region" description="Helical" evidence="2">
    <location>
        <begin position="112"/>
        <end position="130"/>
    </location>
</feature>
<evidence type="ECO:0000313" key="5">
    <source>
        <dbReference type="EMBL" id="WVW82338.1"/>
    </source>
</evidence>
<dbReference type="RefSeq" id="XP_019049270.1">
    <property type="nucleotide sequence ID" value="XM_019189708.1"/>
</dbReference>
<reference evidence="5" key="4">
    <citation type="submission" date="2024-02" db="EMBL/GenBank/DDBJ databases">
        <title>Comparative genomics of Cryptococcus and Kwoniella reveals pathogenesis evolution and contrasting modes of karyotype evolution via chromosome fusion or intercentromeric recombination.</title>
        <authorList>
            <person name="Coelho M.A."/>
            <person name="David-Palma M."/>
            <person name="Shea T."/>
            <person name="Bowers K."/>
            <person name="McGinley-Smith S."/>
            <person name="Mohammad A.W."/>
            <person name="Gnirke A."/>
            <person name="Yurkov A.M."/>
            <person name="Nowrousian M."/>
            <person name="Sun S."/>
            <person name="Cuomo C.A."/>
            <person name="Heitman J."/>
        </authorList>
    </citation>
    <scope>NUCLEOTIDE SEQUENCE</scope>
    <source>
        <strain evidence="5">CBS 10118</strain>
    </source>
</reference>
<reference evidence="4" key="1">
    <citation type="submission" date="2013-07" db="EMBL/GenBank/DDBJ databases">
        <title>The Genome Sequence of Cryptococcus bestiolae CBS10118.</title>
        <authorList>
            <consortium name="The Broad Institute Genome Sequencing Platform"/>
            <person name="Cuomo C."/>
            <person name="Litvintseva A."/>
            <person name="Chen Y."/>
            <person name="Heitman J."/>
            <person name="Sun S."/>
            <person name="Springer D."/>
            <person name="Dromer F."/>
            <person name="Young S.K."/>
            <person name="Zeng Q."/>
            <person name="Gargeya S."/>
            <person name="Fitzgerald M."/>
            <person name="Abouelleil A."/>
            <person name="Alvarado L."/>
            <person name="Berlin A.M."/>
            <person name="Chapman S.B."/>
            <person name="Dewar J."/>
            <person name="Goldberg J."/>
            <person name="Griggs A."/>
            <person name="Gujja S."/>
            <person name="Hansen M."/>
            <person name="Howarth C."/>
            <person name="Imamovic A."/>
            <person name="Larimer J."/>
            <person name="McCowan C."/>
            <person name="Murphy C."/>
            <person name="Pearson M."/>
            <person name="Priest M."/>
            <person name="Roberts A."/>
            <person name="Saif S."/>
            <person name="Shea T."/>
            <person name="Sykes S."/>
            <person name="Wortman J."/>
            <person name="Nusbaum C."/>
            <person name="Birren B."/>
        </authorList>
    </citation>
    <scope>NUCLEOTIDE SEQUENCE [LARGE SCALE GENOMIC DNA]</scope>
    <source>
        <strain evidence="4">CBS 10118</strain>
    </source>
</reference>
<feature type="region of interest" description="Disordered" evidence="1">
    <location>
        <begin position="169"/>
        <end position="194"/>
    </location>
</feature>
<dbReference type="OrthoDB" id="2596277at2759"/>